<dbReference type="InterPro" id="IPR011008">
    <property type="entry name" value="Dimeric_a/b-barrel"/>
</dbReference>
<sequence>MTSRRDVREEATMTIVQRERRVEHYRLATALPRLAACAGRTMMLLARRRVHMPRRRIDTWVRFADGSTSRIYRETVLDRAAPHEPCVLIVQFRLRYVRGSGHRMFRAESLLNTPLFVAFPGFVSKLWLAADEHGVYRGCYDWDGPEAAREYVRALWWPLALVSDTASIKYQVLPGVRRDAVLAGAGHVDVGAGREQDQWWRPLAAPPHA</sequence>
<keyword evidence="2" id="KW-1185">Reference proteome</keyword>
<dbReference type="SUPFAM" id="SSF54909">
    <property type="entry name" value="Dimeric alpha+beta barrel"/>
    <property type="match status" value="1"/>
</dbReference>
<dbReference type="Proteomes" id="UP001595816">
    <property type="component" value="Unassembled WGS sequence"/>
</dbReference>
<dbReference type="RefSeq" id="WP_253751446.1">
    <property type="nucleotide sequence ID" value="NZ_JAMZDZ010000001.1"/>
</dbReference>
<dbReference type="EMBL" id="JBHSAY010000029">
    <property type="protein sequence ID" value="MFC4136166.1"/>
    <property type="molecule type" value="Genomic_DNA"/>
</dbReference>
<name>A0ABV8LYL9_9ACTN</name>
<comment type="caution">
    <text evidence="1">The sequence shown here is derived from an EMBL/GenBank/DDBJ whole genome shotgun (WGS) entry which is preliminary data.</text>
</comment>
<organism evidence="1 2">
    <name type="scientific">Hamadaea flava</name>
    <dbReference type="NCBI Taxonomy" id="1742688"/>
    <lineage>
        <taxon>Bacteria</taxon>
        <taxon>Bacillati</taxon>
        <taxon>Actinomycetota</taxon>
        <taxon>Actinomycetes</taxon>
        <taxon>Micromonosporales</taxon>
        <taxon>Micromonosporaceae</taxon>
        <taxon>Hamadaea</taxon>
    </lineage>
</organism>
<dbReference type="Gene3D" id="3.30.70.100">
    <property type="match status" value="1"/>
</dbReference>
<evidence type="ECO:0000313" key="2">
    <source>
        <dbReference type="Proteomes" id="UP001595816"/>
    </source>
</evidence>
<accession>A0ABV8LYL9</accession>
<evidence type="ECO:0000313" key="1">
    <source>
        <dbReference type="EMBL" id="MFC4136166.1"/>
    </source>
</evidence>
<proteinExistence type="predicted"/>
<protein>
    <submittedName>
        <fullName evidence="1">Uncharacterized protein</fullName>
    </submittedName>
</protein>
<gene>
    <name evidence="1" type="ORF">ACFOZ4_36635</name>
</gene>
<reference evidence="2" key="1">
    <citation type="journal article" date="2019" name="Int. J. Syst. Evol. Microbiol.">
        <title>The Global Catalogue of Microorganisms (GCM) 10K type strain sequencing project: providing services to taxonomists for standard genome sequencing and annotation.</title>
        <authorList>
            <consortium name="The Broad Institute Genomics Platform"/>
            <consortium name="The Broad Institute Genome Sequencing Center for Infectious Disease"/>
            <person name="Wu L."/>
            <person name="Ma J."/>
        </authorList>
    </citation>
    <scope>NUCLEOTIDE SEQUENCE [LARGE SCALE GENOMIC DNA]</scope>
    <source>
        <strain evidence="2">CGMCC 4.7289</strain>
    </source>
</reference>